<feature type="transmembrane region" description="Helical" evidence="6">
    <location>
        <begin position="102"/>
        <end position="133"/>
    </location>
</feature>
<comment type="caution">
    <text evidence="8">The sequence shown here is derived from an EMBL/GenBank/DDBJ whole genome shotgun (WGS) entry which is preliminary data.</text>
</comment>
<accession>A0A139NE66</accession>
<sequence>MIRLTGKLALSNLIKNRSLYYPFALATCLAVAISYIFFSLTFNPHLAEMAGASAVSMVLALGLIIVSITTSIIVFYANSFVIKNRSKELGLYSMLGLNRFHLFIMVVIELIVFGLVTLLIGLGIGLLFDQLIYALLLKIMDLKVVLTSTFQPLVLFLVTFFYGFVFFFLMIKNGLYLRKLDALQLVKEKNSGEKKSRFLGLQTILGLASLIYGYYLASGVTNPIAAILVFFVAVLFVILGTYLLFNAGITKFLHFLQKRKNYYYQPNNMISVSNLIFRMKKNAVGLATITILSTMVLVTLSGGANVYAGGEYMQNAMFPHDISLQGKGVDSQQIDQVLTEFSQEHNLPVTKKDVYQYYTMGVKSLNDNQLDLYPSTQKAVAPNIYILAVSEAVYQDMTGKSLNLEENEVAIFQQGLKLKDQETLTIADQTLKIKKVLKEDFIFGHLPDQMNMIVPGKIYMVVKDPSKIFAGWMEKYAVNSNYYGGLNLDLPKDQQSKLRDAYQEKLSAYNTTLPENHAVYGSVSTSDKQEIKGMLGGMFFIGIFLSVVFMLGTVLIIYYKQISEGYEDRDRFVILQKVGLDEKQIKQTIRRQILIVFFLPLAFAFIHLAFAYHMLSLILSALGVLNASLMLAVTLGVCAIFFISYIIVFAITSRSYRKIISM</sequence>
<organism evidence="8 9">
    <name type="scientific">Streptococcus gordonii</name>
    <dbReference type="NCBI Taxonomy" id="1302"/>
    <lineage>
        <taxon>Bacteria</taxon>
        <taxon>Bacillati</taxon>
        <taxon>Bacillota</taxon>
        <taxon>Bacilli</taxon>
        <taxon>Lactobacillales</taxon>
        <taxon>Streptococcaceae</taxon>
        <taxon>Streptococcus</taxon>
    </lineage>
</organism>
<feature type="domain" description="ABC3 transporter permease C-terminal" evidence="7">
    <location>
        <begin position="63"/>
        <end position="170"/>
    </location>
</feature>
<dbReference type="InterPro" id="IPR052536">
    <property type="entry name" value="ABC-4_Integral_Memb_Prot"/>
</dbReference>
<protein>
    <recommendedName>
        <fullName evidence="7">ABC3 transporter permease C-terminal domain-containing protein</fullName>
    </recommendedName>
</protein>
<name>A0A139NE66_STRGN</name>
<dbReference type="PATRIC" id="fig|1302.21.peg.242"/>
<evidence type="ECO:0000256" key="6">
    <source>
        <dbReference type="PIRNR" id="PIRNR018968"/>
    </source>
</evidence>
<dbReference type="PANTHER" id="PTHR46795:SF3">
    <property type="entry name" value="ABC TRANSPORTER PERMEASE"/>
    <property type="match status" value="1"/>
</dbReference>
<feature type="transmembrane region" description="Helical" evidence="6">
    <location>
        <begin position="20"/>
        <end position="38"/>
    </location>
</feature>
<feature type="transmembrane region" description="Helical" evidence="6">
    <location>
        <begin position="593"/>
        <end position="615"/>
    </location>
</feature>
<feature type="transmembrane region" description="Helical" evidence="6">
    <location>
        <begin position="58"/>
        <end position="81"/>
    </location>
</feature>
<evidence type="ECO:0000256" key="3">
    <source>
        <dbReference type="ARBA" id="ARBA00022692"/>
    </source>
</evidence>
<dbReference type="GO" id="GO:0005886">
    <property type="term" value="C:plasma membrane"/>
    <property type="evidence" value="ECO:0007669"/>
    <property type="project" value="UniProtKB-SubCell"/>
</dbReference>
<comment type="subcellular location">
    <subcellularLocation>
        <location evidence="1 6">Cell membrane</location>
        <topology evidence="1 6">Multi-pass membrane protein</topology>
    </subcellularLocation>
</comment>
<evidence type="ECO:0000259" key="7">
    <source>
        <dbReference type="Pfam" id="PF02687"/>
    </source>
</evidence>
<dbReference type="Pfam" id="PF02687">
    <property type="entry name" value="FtsX"/>
    <property type="match status" value="1"/>
</dbReference>
<proteinExistence type="inferred from homology"/>
<feature type="transmembrane region" description="Helical" evidence="6">
    <location>
        <begin position="198"/>
        <end position="217"/>
    </location>
</feature>
<feature type="transmembrane region" description="Helical" evidence="6">
    <location>
        <begin position="283"/>
        <end position="308"/>
    </location>
</feature>
<evidence type="ECO:0000313" key="8">
    <source>
        <dbReference type="EMBL" id="KXT74358.1"/>
    </source>
</evidence>
<evidence type="ECO:0000256" key="1">
    <source>
        <dbReference type="ARBA" id="ARBA00004651"/>
    </source>
</evidence>
<keyword evidence="3 6" id="KW-0812">Transmembrane</keyword>
<dbReference type="InterPro" id="IPR003838">
    <property type="entry name" value="ABC3_permease_C"/>
</dbReference>
<keyword evidence="4 6" id="KW-1133">Transmembrane helix</keyword>
<dbReference type="AlphaFoldDB" id="A0A139NE66"/>
<feature type="transmembrane region" description="Helical" evidence="6">
    <location>
        <begin position="534"/>
        <end position="559"/>
    </location>
</feature>
<dbReference type="PANTHER" id="PTHR46795">
    <property type="entry name" value="ABC TRANSPORTER PERMEASE-RELATED-RELATED"/>
    <property type="match status" value="1"/>
</dbReference>
<keyword evidence="5 6" id="KW-0472">Membrane</keyword>
<dbReference type="PIRSF" id="PIRSF018968">
    <property type="entry name" value="ABC_permease_BceB"/>
    <property type="match status" value="1"/>
</dbReference>
<keyword evidence="6" id="KW-0813">Transport</keyword>
<evidence type="ECO:0000256" key="5">
    <source>
        <dbReference type="ARBA" id="ARBA00023136"/>
    </source>
</evidence>
<dbReference type="EMBL" id="LQRC01000035">
    <property type="protein sequence ID" value="KXT74358.1"/>
    <property type="molecule type" value="Genomic_DNA"/>
</dbReference>
<evidence type="ECO:0000256" key="4">
    <source>
        <dbReference type="ARBA" id="ARBA00022989"/>
    </source>
</evidence>
<reference evidence="8 9" key="1">
    <citation type="submission" date="2016-01" db="EMBL/GenBank/DDBJ databases">
        <title>Highly variable Streptococcus oralis are common among viridans streptococci isolated from primates.</title>
        <authorList>
            <person name="Denapaite D."/>
            <person name="Rieger M."/>
            <person name="Koendgen S."/>
            <person name="Brueckner R."/>
            <person name="Ochigava I."/>
            <person name="Kappeler P."/>
            <person name="Maetz-Rensing K."/>
            <person name="Leendertz F."/>
            <person name="Hakenbeck R."/>
        </authorList>
    </citation>
    <scope>NUCLEOTIDE SEQUENCE [LARGE SCALE GENOMIC DNA]</scope>
    <source>
        <strain evidence="8 9">DD07</strain>
    </source>
</reference>
<evidence type="ECO:0000256" key="2">
    <source>
        <dbReference type="ARBA" id="ARBA00022475"/>
    </source>
</evidence>
<dbReference type="GO" id="GO:0055085">
    <property type="term" value="P:transmembrane transport"/>
    <property type="evidence" value="ECO:0007669"/>
    <property type="project" value="UniProtKB-UniRule"/>
</dbReference>
<comment type="similarity">
    <text evidence="6">Belongs to the ABC-4 integral membrane protein family.</text>
</comment>
<feature type="transmembrane region" description="Helical" evidence="6">
    <location>
        <begin position="223"/>
        <end position="245"/>
    </location>
</feature>
<keyword evidence="2 6" id="KW-1003">Cell membrane</keyword>
<dbReference type="Proteomes" id="UP000070096">
    <property type="component" value="Unassembled WGS sequence"/>
</dbReference>
<feature type="transmembrane region" description="Helical" evidence="6">
    <location>
        <begin position="627"/>
        <end position="652"/>
    </location>
</feature>
<evidence type="ECO:0000313" key="9">
    <source>
        <dbReference type="Proteomes" id="UP000070096"/>
    </source>
</evidence>
<feature type="transmembrane region" description="Helical" evidence="6">
    <location>
        <begin position="153"/>
        <end position="177"/>
    </location>
</feature>
<gene>
    <name evidence="8" type="ORF">SGODD07_00216</name>
</gene>
<dbReference type="InterPro" id="IPR027022">
    <property type="entry name" value="ABC_permease_BceB-typ"/>
</dbReference>